<protein>
    <submittedName>
        <fullName evidence="1">Uncharacterized protein</fullName>
    </submittedName>
</protein>
<gene>
    <name evidence="1" type="ORF">NOR_06218</name>
</gene>
<reference evidence="1 2" key="1">
    <citation type="journal article" date="2016" name="Genome Biol. Evol.">
        <title>Divergent and convergent evolution of fungal pathogenicity.</title>
        <authorList>
            <person name="Shang Y."/>
            <person name="Xiao G."/>
            <person name="Zheng P."/>
            <person name="Cen K."/>
            <person name="Zhan S."/>
            <person name="Wang C."/>
        </authorList>
    </citation>
    <scope>NUCLEOTIDE SEQUENCE [LARGE SCALE GENOMIC DNA]</scope>
    <source>
        <strain evidence="1 2">RCEF 4871</strain>
    </source>
</reference>
<proteinExistence type="predicted"/>
<dbReference type="AlphaFoldDB" id="A0A167AVY4"/>
<organism evidence="1 2">
    <name type="scientific">Metarhizium rileyi (strain RCEF 4871)</name>
    <name type="common">Nomuraea rileyi</name>
    <dbReference type="NCBI Taxonomy" id="1649241"/>
    <lineage>
        <taxon>Eukaryota</taxon>
        <taxon>Fungi</taxon>
        <taxon>Dikarya</taxon>
        <taxon>Ascomycota</taxon>
        <taxon>Pezizomycotina</taxon>
        <taxon>Sordariomycetes</taxon>
        <taxon>Hypocreomycetidae</taxon>
        <taxon>Hypocreales</taxon>
        <taxon>Clavicipitaceae</taxon>
        <taxon>Metarhizium</taxon>
    </lineage>
</organism>
<dbReference type="Proteomes" id="UP000243498">
    <property type="component" value="Unassembled WGS sequence"/>
</dbReference>
<dbReference type="OMA" id="VCSEDYL"/>
<comment type="caution">
    <text evidence="1">The sequence shown here is derived from an EMBL/GenBank/DDBJ whole genome shotgun (WGS) entry which is preliminary data.</text>
</comment>
<keyword evidence="2" id="KW-1185">Reference proteome</keyword>
<dbReference type="OrthoDB" id="3471201at2759"/>
<evidence type="ECO:0000313" key="1">
    <source>
        <dbReference type="EMBL" id="OAA39380.1"/>
    </source>
</evidence>
<accession>A0A167AVY4</accession>
<sequence>MAPHDTAPEPQSSNPGCVIISGFVASGKTWLTANANQLRISDYNVLDLDSALFPKDTDGKRGSDFAPSYLAKVKDSIAPNTIILISTHQEIRSALVQDSLSYALVYPDDNLQEEWMRRLHARDSPESLVNIVRDNWSKMLSGCQAQDGCDHFLLQEGQYLSDIVEDIIGHMDSVDGIS</sequence>
<evidence type="ECO:0000313" key="2">
    <source>
        <dbReference type="Proteomes" id="UP000243498"/>
    </source>
</evidence>
<dbReference type="EMBL" id="AZHC01000022">
    <property type="protein sequence ID" value="OAA39380.1"/>
    <property type="molecule type" value="Genomic_DNA"/>
</dbReference>
<name>A0A167AVY4_METRR</name>